<comment type="caution">
    <text evidence="1">The sequence shown here is derived from an EMBL/GenBank/DDBJ whole genome shotgun (WGS) entry which is preliminary data.</text>
</comment>
<dbReference type="AlphaFoldDB" id="A0A5C6VV69"/>
<evidence type="ECO:0000313" key="2">
    <source>
        <dbReference type="Proteomes" id="UP000321776"/>
    </source>
</evidence>
<dbReference type="EMBL" id="VOQS01000001">
    <property type="protein sequence ID" value="TXC88491.1"/>
    <property type="molecule type" value="Genomic_DNA"/>
</dbReference>
<evidence type="ECO:0000313" key="1">
    <source>
        <dbReference type="EMBL" id="TXC88491.1"/>
    </source>
</evidence>
<protein>
    <submittedName>
        <fullName evidence="1">Uncharacterized protein</fullName>
    </submittedName>
</protein>
<organism evidence="1 2">
    <name type="scientific">Paraburkholderia azotifigens</name>
    <dbReference type="NCBI Taxonomy" id="2057004"/>
    <lineage>
        <taxon>Bacteria</taxon>
        <taxon>Pseudomonadati</taxon>
        <taxon>Pseudomonadota</taxon>
        <taxon>Betaproteobacteria</taxon>
        <taxon>Burkholderiales</taxon>
        <taxon>Burkholderiaceae</taxon>
        <taxon>Paraburkholderia</taxon>
    </lineage>
</organism>
<sequence length="75" mass="8645">MAVQEYEIRRTVEVEINGTRYVGSYRVMAGTVIVYFDGAIKSAPHDMQRPEVLGRWLLTDACKRVEAGRRDRSNR</sequence>
<name>A0A5C6VV69_9BURK</name>
<gene>
    <name evidence="1" type="ORF">FRZ40_13355</name>
</gene>
<dbReference type="Proteomes" id="UP000321776">
    <property type="component" value="Unassembled WGS sequence"/>
</dbReference>
<accession>A0A5C6VV69</accession>
<reference evidence="1 2" key="1">
    <citation type="journal article" date="2018" name="Int. J. Syst. Evol. Microbiol.">
        <title>Paraburkholderia azotifigens sp. nov., a nitrogen-fixing bacterium isolated from paddy soil.</title>
        <authorList>
            <person name="Choi G.M."/>
            <person name="Im W.T."/>
        </authorList>
    </citation>
    <scope>NUCLEOTIDE SEQUENCE [LARGE SCALE GENOMIC DNA]</scope>
    <source>
        <strain evidence="1 2">NF 2-5-3</strain>
    </source>
</reference>
<proteinExistence type="predicted"/>